<dbReference type="EMBL" id="QUSF01000003">
    <property type="protein sequence ID" value="RLW11202.1"/>
    <property type="molecule type" value="Genomic_DNA"/>
</dbReference>
<evidence type="ECO:0000256" key="2">
    <source>
        <dbReference type="RuleBase" id="RU367088"/>
    </source>
</evidence>
<sequence>DVEDEETTGEVNKTPDLSTLYMLQIVSKAIDISLAKELKNLLFGSSLCCFSEEWKIQSFTFNNTPQLKYGIVQKKGGPCGVLAAVQACVLQQLIFADSNRNKDTRCLQPSEAHRTKCLSLALADILWRAGGHEKALVALPSGRQQFTPTGKYKADGILETKLQKAEHFPVMPCFHLRLSDGFASSAAFSQALVVAGNVSGLMKGGMDVSKNLKMEKQAKNIELILHSATRYEDLILFLQQNIHQFEIGPYGCILLTVSVILSRSINL</sequence>
<comment type="function">
    <text evidence="2">Hydrolase that can remove 'Lys-48'-linked conjugated ubiquitin from proteins.</text>
</comment>
<organism evidence="4 5">
    <name type="scientific">Chloebia gouldiae</name>
    <name type="common">Gouldian finch</name>
    <name type="synonym">Erythrura gouldiae</name>
    <dbReference type="NCBI Taxonomy" id="44316"/>
    <lineage>
        <taxon>Eukaryota</taxon>
        <taxon>Metazoa</taxon>
        <taxon>Chordata</taxon>
        <taxon>Craniata</taxon>
        <taxon>Vertebrata</taxon>
        <taxon>Euteleostomi</taxon>
        <taxon>Archelosauria</taxon>
        <taxon>Archosauria</taxon>
        <taxon>Dinosauria</taxon>
        <taxon>Saurischia</taxon>
        <taxon>Theropoda</taxon>
        <taxon>Coelurosauria</taxon>
        <taxon>Aves</taxon>
        <taxon>Neognathae</taxon>
        <taxon>Neoaves</taxon>
        <taxon>Telluraves</taxon>
        <taxon>Australaves</taxon>
        <taxon>Passeriformes</taxon>
        <taxon>Passeroidea</taxon>
        <taxon>Passeridae</taxon>
        <taxon>Chloebia</taxon>
    </lineage>
</organism>
<gene>
    <name evidence="4" type="ORF">DV515_00001284</name>
</gene>
<keyword evidence="2" id="KW-0645">Protease</keyword>
<evidence type="ECO:0000313" key="4">
    <source>
        <dbReference type="EMBL" id="RLW11202.1"/>
    </source>
</evidence>
<evidence type="ECO:0000313" key="5">
    <source>
        <dbReference type="Proteomes" id="UP000276834"/>
    </source>
</evidence>
<reference evidence="4 5" key="1">
    <citation type="journal article" date="2018" name="Proc. R. Soc. B">
        <title>A non-coding region near Follistatin controls head colour polymorphism in the Gouldian finch.</title>
        <authorList>
            <person name="Toomey M.B."/>
            <person name="Marques C.I."/>
            <person name="Andrade P."/>
            <person name="Araujo P.M."/>
            <person name="Sabatino S."/>
            <person name="Gazda M.A."/>
            <person name="Afonso S."/>
            <person name="Lopes R.J."/>
            <person name="Corbo J.C."/>
            <person name="Carneiro M."/>
        </authorList>
    </citation>
    <scope>NUCLEOTIDE SEQUENCE [LARGE SCALE GENOMIC DNA]</scope>
    <source>
        <strain evidence="4">Red01</strain>
        <tissue evidence="4">Muscle</tissue>
    </source>
</reference>
<evidence type="ECO:0000256" key="1">
    <source>
        <dbReference type="ARBA" id="ARBA00011074"/>
    </source>
</evidence>
<dbReference type="InterPro" id="IPR025257">
    <property type="entry name" value="MINDY-3/4_CD"/>
</dbReference>
<dbReference type="GO" id="GO:0006508">
    <property type="term" value="P:proteolysis"/>
    <property type="evidence" value="ECO:0007669"/>
    <property type="project" value="UniProtKB-KW"/>
</dbReference>
<keyword evidence="5" id="KW-1185">Reference proteome</keyword>
<protein>
    <recommendedName>
        <fullName evidence="2">Ubiquitin carboxyl-terminal hydrolase MINDY</fullName>
        <ecNumber evidence="2">3.4.19.12</ecNumber>
    </recommendedName>
</protein>
<evidence type="ECO:0000259" key="3">
    <source>
        <dbReference type="SMART" id="SM01174"/>
    </source>
</evidence>
<dbReference type="PANTHER" id="PTHR12473:SF8">
    <property type="entry name" value="UBIQUITIN CARBOXYL-TERMINAL HYDROLASE MINDY-4-RELATED"/>
    <property type="match status" value="1"/>
</dbReference>
<feature type="domain" description="Deubiquitinating enzyme MINDY-3/4 conserved" evidence="3">
    <location>
        <begin position="39"/>
        <end position="267"/>
    </location>
</feature>
<keyword evidence="2" id="KW-0378">Hydrolase</keyword>
<name>A0A3L8SXM9_CHLGU</name>
<dbReference type="Proteomes" id="UP000276834">
    <property type="component" value="Unassembled WGS sequence"/>
</dbReference>
<accession>A0A3L8SXM9</accession>
<dbReference type="GO" id="GO:1990380">
    <property type="term" value="F:K48-linked deubiquitinase activity"/>
    <property type="evidence" value="ECO:0007669"/>
    <property type="project" value="UniProtKB-UniRule"/>
</dbReference>
<comment type="similarity">
    <text evidence="1 2">Belongs to the MINDY deubiquitinase family. FAM188 subfamily.</text>
</comment>
<dbReference type="Pfam" id="PF13898">
    <property type="entry name" value="MINDY-3_4_CD"/>
    <property type="match status" value="2"/>
</dbReference>
<comment type="catalytic activity">
    <reaction evidence="2">
        <text>Thiol-dependent hydrolysis of ester, thioester, amide, peptide and isopeptide bonds formed by the C-terminal Gly of ubiquitin (a 76-residue protein attached to proteins as an intracellular targeting signal).</text>
        <dbReference type="EC" id="3.4.19.12"/>
    </reaction>
</comment>
<dbReference type="InterPro" id="IPR039785">
    <property type="entry name" value="MINY3/4"/>
</dbReference>
<feature type="non-terminal residue" evidence="4">
    <location>
        <position position="1"/>
    </location>
</feature>
<dbReference type="GO" id="GO:0004843">
    <property type="term" value="F:cysteine-type deubiquitinase activity"/>
    <property type="evidence" value="ECO:0007669"/>
    <property type="project" value="UniProtKB-UniRule"/>
</dbReference>
<dbReference type="AlphaFoldDB" id="A0A3L8SXM9"/>
<keyword evidence="2" id="KW-0833">Ubl conjugation pathway</keyword>
<dbReference type="EC" id="3.4.19.12" evidence="2"/>
<comment type="caution">
    <text evidence="4">The sequence shown here is derived from an EMBL/GenBank/DDBJ whole genome shotgun (WGS) entry which is preliminary data.</text>
</comment>
<dbReference type="SMART" id="SM01174">
    <property type="entry name" value="DUF4205"/>
    <property type="match status" value="1"/>
</dbReference>
<dbReference type="OrthoDB" id="10263628at2759"/>
<dbReference type="STRING" id="44316.ENSEGOP00005004061"/>
<proteinExistence type="inferred from homology"/>
<dbReference type="GO" id="GO:0071108">
    <property type="term" value="P:protein K48-linked deubiquitination"/>
    <property type="evidence" value="ECO:0007669"/>
    <property type="project" value="InterPro"/>
</dbReference>
<keyword evidence="2" id="KW-0788">Thiol protease</keyword>
<dbReference type="PANTHER" id="PTHR12473">
    <property type="entry name" value="UBIQUITIN CARBOXYL-TERMINAL HYDROLASE MINDY-4-RELATED"/>
    <property type="match status" value="1"/>
</dbReference>